<dbReference type="InterPro" id="IPR013766">
    <property type="entry name" value="Thioredoxin_domain"/>
</dbReference>
<dbReference type="PANTHER" id="PTHR46115">
    <property type="entry name" value="THIOREDOXIN-LIKE PROTEIN 1"/>
    <property type="match status" value="1"/>
</dbReference>
<organism evidence="5 6">
    <name type="scientific">Pisolithus tinctorius Marx 270</name>
    <dbReference type="NCBI Taxonomy" id="870435"/>
    <lineage>
        <taxon>Eukaryota</taxon>
        <taxon>Fungi</taxon>
        <taxon>Dikarya</taxon>
        <taxon>Basidiomycota</taxon>
        <taxon>Agaricomycotina</taxon>
        <taxon>Agaricomycetes</taxon>
        <taxon>Agaricomycetidae</taxon>
        <taxon>Boletales</taxon>
        <taxon>Sclerodermatineae</taxon>
        <taxon>Pisolithaceae</taxon>
        <taxon>Pisolithus</taxon>
    </lineage>
</organism>
<dbReference type="Proteomes" id="UP000054217">
    <property type="component" value="Unassembled WGS sequence"/>
</dbReference>
<keyword evidence="1 3" id="KW-1015">Disulfide bond</keyword>
<evidence type="ECO:0000256" key="2">
    <source>
        <dbReference type="PIRNR" id="PIRNR000077"/>
    </source>
</evidence>
<dbReference type="SUPFAM" id="SSF52833">
    <property type="entry name" value="Thioredoxin-like"/>
    <property type="match status" value="1"/>
</dbReference>
<evidence type="ECO:0000313" key="5">
    <source>
        <dbReference type="EMBL" id="KIO07063.1"/>
    </source>
</evidence>
<reference evidence="6" key="2">
    <citation type="submission" date="2015-01" db="EMBL/GenBank/DDBJ databases">
        <title>Evolutionary Origins and Diversification of the Mycorrhizal Mutualists.</title>
        <authorList>
            <consortium name="DOE Joint Genome Institute"/>
            <consortium name="Mycorrhizal Genomics Consortium"/>
            <person name="Kohler A."/>
            <person name="Kuo A."/>
            <person name="Nagy L.G."/>
            <person name="Floudas D."/>
            <person name="Copeland A."/>
            <person name="Barry K.W."/>
            <person name="Cichocki N."/>
            <person name="Veneault-Fourrey C."/>
            <person name="LaButti K."/>
            <person name="Lindquist E.A."/>
            <person name="Lipzen A."/>
            <person name="Lundell T."/>
            <person name="Morin E."/>
            <person name="Murat C."/>
            <person name="Riley R."/>
            <person name="Ohm R."/>
            <person name="Sun H."/>
            <person name="Tunlid A."/>
            <person name="Henrissat B."/>
            <person name="Grigoriev I.V."/>
            <person name="Hibbett D.S."/>
            <person name="Martin F."/>
        </authorList>
    </citation>
    <scope>NUCLEOTIDE SEQUENCE [LARGE SCALE GENOMIC DNA]</scope>
    <source>
        <strain evidence="6">Marx 270</strain>
    </source>
</reference>
<gene>
    <name evidence="5" type="ORF">M404DRAFT_24168</name>
</gene>
<feature type="domain" description="Thioredoxin" evidence="4">
    <location>
        <begin position="1"/>
        <end position="103"/>
    </location>
</feature>
<name>A0A0C3JDA3_PISTI</name>
<evidence type="ECO:0000256" key="1">
    <source>
        <dbReference type="ARBA" id="ARBA00023157"/>
    </source>
</evidence>
<dbReference type="AlphaFoldDB" id="A0A0C3JDA3"/>
<dbReference type="InterPro" id="IPR005746">
    <property type="entry name" value="Thioredoxin"/>
</dbReference>
<dbReference type="HOGENOM" id="CLU_090389_14_0_1"/>
<dbReference type="CDD" id="cd02947">
    <property type="entry name" value="TRX_family"/>
    <property type="match status" value="1"/>
</dbReference>
<keyword evidence="3" id="KW-0676">Redox-active center</keyword>
<sequence length="103" mass="11502">MPVTFLTSLAHFESVINGNRPVIVEFWAEWCGVCRSMSPLFEQLAAQNPAAQFYRLDIEDVRDVALALGVRNLPAFKVFKKGVQVGDLIGADHSQLVRLVKNM</sequence>
<dbReference type="InParanoid" id="A0A0C3JDA3"/>
<dbReference type="InterPro" id="IPR036249">
    <property type="entry name" value="Thioredoxin-like_sf"/>
</dbReference>
<evidence type="ECO:0000313" key="6">
    <source>
        <dbReference type="Proteomes" id="UP000054217"/>
    </source>
</evidence>
<keyword evidence="6" id="KW-1185">Reference proteome</keyword>
<dbReference type="GO" id="GO:0015035">
    <property type="term" value="F:protein-disulfide reductase activity"/>
    <property type="evidence" value="ECO:0007669"/>
    <property type="project" value="InterPro"/>
</dbReference>
<dbReference type="PIRSF" id="PIRSF000077">
    <property type="entry name" value="Thioredoxin"/>
    <property type="match status" value="1"/>
</dbReference>
<dbReference type="OrthoDB" id="2121326at2759"/>
<dbReference type="PRINTS" id="PR00421">
    <property type="entry name" value="THIOREDOXIN"/>
</dbReference>
<dbReference type="Gene3D" id="3.40.30.10">
    <property type="entry name" value="Glutaredoxin"/>
    <property type="match status" value="1"/>
</dbReference>
<evidence type="ECO:0000259" key="4">
    <source>
        <dbReference type="PROSITE" id="PS51352"/>
    </source>
</evidence>
<dbReference type="EMBL" id="KN831961">
    <property type="protein sequence ID" value="KIO07063.1"/>
    <property type="molecule type" value="Genomic_DNA"/>
</dbReference>
<comment type="similarity">
    <text evidence="2">Belongs to the thioredoxin family.</text>
</comment>
<proteinExistence type="inferred from homology"/>
<dbReference type="STRING" id="870435.A0A0C3JDA3"/>
<feature type="disulfide bond" description="Redox-active" evidence="3">
    <location>
        <begin position="31"/>
        <end position="34"/>
    </location>
</feature>
<evidence type="ECO:0000256" key="3">
    <source>
        <dbReference type="PIRSR" id="PIRSR000077-4"/>
    </source>
</evidence>
<protein>
    <recommendedName>
        <fullName evidence="2">Thioredoxin</fullName>
    </recommendedName>
</protein>
<reference evidence="5 6" key="1">
    <citation type="submission" date="2014-04" db="EMBL/GenBank/DDBJ databases">
        <authorList>
            <consortium name="DOE Joint Genome Institute"/>
            <person name="Kuo A."/>
            <person name="Kohler A."/>
            <person name="Costa M.D."/>
            <person name="Nagy L.G."/>
            <person name="Floudas D."/>
            <person name="Copeland A."/>
            <person name="Barry K.W."/>
            <person name="Cichocki N."/>
            <person name="Veneault-Fourrey C."/>
            <person name="LaButti K."/>
            <person name="Lindquist E.A."/>
            <person name="Lipzen A."/>
            <person name="Lundell T."/>
            <person name="Morin E."/>
            <person name="Murat C."/>
            <person name="Sun H."/>
            <person name="Tunlid A."/>
            <person name="Henrissat B."/>
            <person name="Grigoriev I.V."/>
            <person name="Hibbett D.S."/>
            <person name="Martin F."/>
            <person name="Nordberg H.P."/>
            <person name="Cantor M.N."/>
            <person name="Hua S.X."/>
        </authorList>
    </citation>
    <scope>NUCLEOTIDE SEQUENCE [LARGE SCALE GENOMIC DNA]</scope>
    <source>
        <strain evidence="5 6">Marx 270</strain>
    </source>
</reference>
<dbReference type="Pfam" id="PF00085">
    <property type="entry name" value="Thioredoxin"/>
    <property type="match status" value="1"/>
</dbReference>
<dbReference type="PROSITE" id="PS51352">
    <property type="entry name" value="THIOREDOXIN_2"/>
    <property type="match status" value="1"/>
</dbReference>
<accession>A0A0C3JDA3</accession>